<name>A0A0H1QWY1_9EURY</name>
<feature type="binding site" evidence="7">
    <location>
        <position position="168"/>
    </location>
    <ligand>
        <name>phosphoenolpyruvate</name>
        <dbReference type="ChEBI" id="CHEBI:58702"/>
    </ligand>
</feature>
<keyword evidence="3 7" id="KW-0028">Amino-acid biosynthesis</keyword>
<evidence type="ECO:0000256" key="5">
    <source>
        <dbReference type="ARBA" id="ARBA00023141"/>
    </source>
</evidence>
<feature type="binding site" evidence="7">
    <location>
        <position position="166"/>
    </location>
    <ligand>
        <name>3-phosphoshikimate</name>
        <dbReference type="ChEBI" id="CHEBI:145989"/>
    </ligand>
</feature>
<feature type="domain" description="Enolpyruvate transferase" evidence="8">
    <location>
        <begin position="7"/>
        <end position="416"/>
    </location>
</feature>
<dbReference type="GO" id="GO:0008652">
    <property type="term" value="P:amino acid biosynthetic process"/>
    <property type="evidence" value="ECO:0007669"/>
    <property type="project" value="UniProtKB-KW"/>
</dbReference>
<sequence>MIVRVSQTGPVDAAFPAPPSKSYTHRALIAGALATGRTRIEGPLRAADTELTARGLEALGVQLEWLPGEIAVAGCGGTFPAPGEVTIDCGNSGTTLRLLTSSALLSQHPVVLTGSSRMLERPVGPLAGALRALGGDVAFVGEPGFPPIRISGRLRGGRTAIDGSISSQFVSSILMAAPYAEEDVELTLPATPASRSYLDVTADVMLGFGAQIERRGYEWFRVESGRAYRGRDYRVEGDYSSASYLFAVAAVCGGRVTVTGLNPTSVQGDRRFLDALEAMGCRVTAGADAVTVERTGDLEGIEIDMSSSPDTVQTLAAVAATAGSPTTITGTAHLQYKESDRVGVTADTLRRMGAGVEVTEDSLTVTPAPLHGVAVDPHDDHRTAMAFAVLGLAVGGMAIRDPECVEKSFPGFWEALYGEGLL</sequence>
<dbReference type="AlphaFoldDB" id="A0A0H1QWY1"/>
<evidence type="ECO:0000256" key="2">
    <source>
        <dbReference type="ARBA" id="ARBA00009948"/>
    </source>
</evidence>
<dbReference type="PROSITE" id="PS00104">
    <property type="entry name" value="EPSP_SYNTHASE_1"/>
    <property type="match status" value="1"/>
</dbReference>
<keyword evidence="4 7" id="KW-0808">Transferase</keyword>
<evidence type="ECO:0000256" key="4">
    <source>
        <dbReference type="ARBA" id="ARBA00022679"/>
    </source>
</evidence>
<dbReference type="Gene3D" id="3.65.10.10">
    <property type="entry name" value="Enolpyruvate transferase domain"/>
    <property type="match status" value="2"/>
</dbReference>
<proteinExistence type="inferred from homology"/>
<feature type="binding site" evidence="7">
    <location>
        <position position="341"/>
    </location>
    <ligand>
        <name>phosphoenolpyruvate</name>
        <dbReference type="ChEBI" id="CHEBI:58702"/>
    </ligand>
</feature>
<comment type="catalytic activity">
    <reaction evidence="6">
        <text>3-phosphoshikimate + phosphoenolpyruvate = 5-O-(1-carboxyvinyl)-3-phosphoshikimate + phosphate</text>
        <dbReference type="Rhea" id="RHEA:21256"/>
        <dbReference type="ChEBI" id="CHEBI:43474"/>
        <dbReference type="ChEBI" id="CHEBI:57701"/>
        <dbReference type="ChEBI" id="CHEBI:58702"/>
        <dbReference type="ChEBI" id="CHEBI:145989"/>
        <dbReference type="EC" id="2.5.1.19"/>
    </reaction>
    <physiologicalReaction direction="left-to-right" evidence="6">
        <dbReference type="Rhea" id="RHEA:21257"/>
    </physiologicalReaction>
</comment>
<dbReference type="GO" id="GO:0009423">
    <property type="term" value="P:chorismate biosynthetic process"/>
    <property type="evidence" value="ECO:0007669"/>
    <property type="project" value="UniProtKB-UniRule"/>
</dbReference>
<reference evidence="9 10" key="1">
    <citation type="journal article" date="2015" name="Int. J. Syst. Evol. Microbiol.">
        <title>Methanoculleus sediminis sp. nov., a methanogen from sediments near a submarine mud volcano.</title>
        <authorList>
            <person name="Chen S.C."/>
            <person name="Chen M.F."/>
            <person name="Lai M.C."/>
            <person name="Weng C.Y."/>
            <person name="Wu S.Y."/>
            <person name="Lin S."/>
            <person name="Yang T.F."/>
            <person name="Chen P.C."/>
        </authorList>
    </citation>
    <scope>NUCLEOTIDE SEQUENCE [LARGE SCALE GENOMIC DNA]</scope>
    <source>
        <strain evidence="9 10">S3Fa</strain>
    </source>
</reference>
<dbReference type="RefSeq" id="WP_048185065.1">
    <property type="nucleotide sequence ID" value="NZ_JXOJ01000006.1"/>
</dbReference>
<dbReference type="EMBL" id="JXOJ01000006">
    <property type="protein sequence ID" value="KLK87455.1"/>
    <property type="molecule type" value="Genomic_DNA"/>
</dbReference>
<organism evidence="9 10">
    <name type="scientific">Methanoculleus sediminis</name>
    <dbReference type="NCBI Taxonomy" id="1550566"/>
    <lineage>
        <taxon>Archaea</taxon>
        <taxon>Methanobacteriati</taxon>
        <taxon>Methanobacteriota</taxon>
        <taxon>Stenosarchaea group</taxon>
        <taxon>Methanomicrobia</taxon>
        <taxon>Methanomicrobiales</taxon>
        <taxon>Methanomicrobiaceae</taxon>
        <taxon>Methanoculleus</taxon>
    </lineage>
</organism>
<feature type="binding site" evidence="7">
    <location>
        <position position="310"/>
    </location>
    <ligand>
        <name>3-phosphoshikimate</name>
        <dbReference type="ChEBI" id="CHEBI:145989"/>
    </ligand>
</feature>
<dbReference type="CDD" id="cd01556">
    <property type="entry name" value="EPSP_synthase"/>
    <property type="match status" value="1"/>
</dbReference>
<accession>A0A0H1QWY1</accession>
<dbReference type="InterPro" id="IPR001986">
    <property type="entry name" value="Enolpyruvate_Tfrase_dom"/>
</dbReference>
<feature type="binding site" evidence="7">
    <location>
        <position position="21"/>
    </location>
    <ligand>
        <name>phosphoenolpyruvate</name>
        <dbReference type="ChEBI" id="CHEBI:58702"/>
    </ligand>
</feature>
<feature type="binding site" evidence="7">
    <location>
        <position position="167"/>
    </location>
    <ligand>
        <name>3-phosphoshikimate</name>
        <dbReference type="ChEBI" id="CHEBI:145989"/>
    </ligand>
</feature>
<feature type="binding site" evidence="7">
    <location>
        <position position="21"/>
    </location>
    <ligand>
        <name>3-phosphoshikimate</name>
        <dbReference type="ChEBI" id="CHEBI:145989"/>
    </ligand>
</feature>
<gene>
    <name evidence="7" type="primary">aroA</name>
    <name evidence="9" type="ORF">SZ63_10295</name>
</gene>
<dbReference type="GO" id="GO:0009073">
    <property type="term" value="P:aromatic amino acid family biosynthetic process"/>
    <property type="evidence" value="ECO:0007669"/>
    <property type="project" value="UniProtKB-KW"/>
</dbReference>
<feature type="binding site" evidence="7">
    <location>
        <position position="407"/>
    </location>
    <ligand>
        <name>phosphoenolpyruvate</name>
        <dbReference type="ChEBI" id="CHEBI:58702"/>
    </ligand>
</feature>
<dbReference type="SUPFAM" id="SSF55205">
    <property type="entry name" value="EPT/RTPC-like"/>
    <property type="match status" value="1"/>
</dbReference>
<dbReference type="Proteomes" id="UP000035301">
    <property type="component" value="Unassembled WGS sequence"/>
</dbReference>
<dbReference type="PIRSF" id="PIRSF000505">
    <property type="entry name" value="EPSPS"/>
    <property type="match status" value="1"/>
</dbReference>
<keyword evidence="7" id="KW-0963">Cytoplasm</keyword>
<comment type="function">
    <text evidence="7">Catalyzes the transfer of the enolpyruvyl moiety of phosphoenolpyruvate (PEP) to the 5-hydroxyl of shikimate-3-phosphate (S3P) to produce enolpyruvyl shikimate-3-phosphate and inorganic phosphate.</text>
</comment>
<evidence type="ECO:0000256" key="1">
    <source>
        <dbReference type="ARBA" id="ARBA00004811"/>
    </source>
</evidence>
<dbReference type="Pfam" id="PF00275">
    <property type="entry name" value="EPSP_synthase"/>
    <property type="match status" value="1"/>
</dbReference>
<dbReference type="NCBIfam" id="TIGR01356">
    <property type="entry name" value="aroA"/>
    <property type="match status" value="1"/>
</dbReference>
<feature type="binding site" evidence="7">
    <location>
        <position position="22"/>
    </location>
    <ligand>
        <name>3-phosphoshikimate</name>
        <dbReference type="ChEBI" id="CHEBI:145989"/>
    </ligand>
</feature>
<feature type="binding site" evidence="7">
    <location>
        <position position="168"/>
    </location>
    <ligand>
        <name>3-phosphoshikimate</name>
        <dbReference type="ChEBI" id="CHEBI:145989"/>
    </ligand>
</feature>
<evidence type="ECO:0000256" key="7">
    <source>
        <dbReference type="HAMAP-Rule" id="MF_00210"/>
    </source>
</evidence>
<dbReference type="InterPro" id="IPR013792">
    <property type="entry name" value="RNA3'P_cycl/enolpyr_Trfase_a/b"/>
</dbReference>
<feature type="binding site" evidence="7">
    <location>
        <position position="26"/>
    </location>
    <ligand>
        <name>3-phosphoshikimate</name>
        <dbReference type="ChEBI" id="CHEBI:145989"/>
    </ligand>
</feature>
<comment type="subunit">
    <text evidence="7">Monomer.</text>
</comment>
<feature type="binding site" evidence="7">
    <location>
        <position position="337"/>
    </location>
    <ligand>
        <name>3-phosphoshikimate</name>
        <dbReference type="ChEBI" id="CHEBI:145989"/>
    </ligand>
</feature>
<keyword evidence="5 7" id="KW-0057">Aromatic amino acid biosynthesis</keyword>
<dbReference type="GO" id="GO:0005737">
    <property type="term" value="C:cytoplasm"/>
    <property type="evidence" value="ECO:0007669"/>
    <property type="project" value="UniProtKB-SubCell"/>
</dbReference>
<protein>
    <recommendedName>
        <fullName evidence="7">3-phosphoshikimate 1-carboxyvinyltransferase</fullName>
        <ecNumber evidence="7">2.5.1.19</ecNumber>
    </recommendedName>
    <alternativeName>
        <fullName evidence="7">5-enolpyruvylshikimate-3-phosphate synthase</fullName>
        <shortName evidence="7">EPSP synthase</shortName>
        <shortName evidence="7">EPSPS</shortName>
    </alternativeName>
</protein>
<keyword evidence="10" id="KW-1185">Reference proteome</keyword>
<dbReference type="InterPro" id="IPR036968">
    <property type="entry name" value="Enolpyruvate_Tfrase_sf"/>
</dbReference>
<comment type="similarity">
    <text evidence="2 7">Belongs to the EPSP synthase family.</text>
</comment>
<comment type="caution">
    <text evidence="9">The sequence shown here is derived from an EMBL/GenBank/DDBJ whole genome shotgun (WGS) entry which is preliminary data.</text>
</comment>
<dbReference type="HAMAP" id="MF_00210">
    <property type="entry name" value="EPSP_synth"/>
    <property type="match status" value="1"/>
</dbReference>
<comment type="pathway">
    <text evidence="1">Metabolic intermediate biosynthesis; chorismate biosynthesis; chorismate from D-erythrose 4-phosphate and phosphoenolpyruvate: step 6/7.</text>
</comment>
<dbReference type="InterPro" id="IPR023193">
    <property type="entry name" value="EPSP_synthase_CS"/>
</dbReference>
<dbReference type="PANTHER" id="PTHR21090:SF5">
    <property type="entry name" value="PENTAFUNCTIONAL AROM POLYPEPTIDE"/>
    <property type="match status" value="1"/>
</dbReference>
<dbReference type="InterPro" id="IPR006264">
    <property type="entry name" value="EPSP_synthase"/>
</dbReference>
<feature type="binding site" evidence="7">
    <location>
        <position position="93"/>
    </location>
    <ligand>
        <name>phosphoenolpyruvate</name>
        <dbReference type="ChEBI" id="CHEBI:58702"/>
    </ligand>
</feature>
<evidence type="ECO:0000256" key="6">
    <source>
        <dbReference type="ARBA" id="ARBA00044633"/>
    </source>
</evidence>
<feature type="active site" description="Proton acceptor" evidence="7">
    <location>
        <position position="310"/>
    </location>
</feature>
<feature type="binding site" evidence="7">
    <location>
        <position position="121"/>
    </location>
    <ligand>
        <name>phosphoenolpyruvate</name>
        <dbReference type="ChEBI" id="CHEBI:58702"/>
    </ligand>
</feature>
<evidence type="ECO:0000256" key="3">
    <source>
        <dbReference type="ARBA" id="ARBA00022605"/>
    </source>
</evidence>
<comment type="caution">
    <text evidence="7">Lacks conserved residue(s) required for the propagation of feature annotation.</text>
</comment>
<dbReference type="OrthoDB" id="43788at2157"/>
<dbReference type="PANTHER" id="PTHR21090">
    <property type="entry name" value="AROM/DEHYDROQUINATE SYNTHASE"/>
    <property type="match status" value="1"/>
</dbReference>
<dbReference type="UniPathway" id="UPA00053">
    <property type="reaction ID" value="UER00089"/>
</dbReference>
<dbReference type="STRING" id="1550566.SZ63_10295"/>
<feature type="binding site" evidence="7">
    <location>
        <position position="194"/>
    </location>
    <ligand>
        <name>3-phosphoshikimate</name>
        <dbReference type="ChEBI" id="CHEBI:145989"/>
    </ligand>
</feature>
<evidence type="ECO:0000313" key="9">
    <source>
        <dbReference type="EMBL" id="KLK87455.1"/>
    </source>
</evidence>
<comment type="subcellular location">
    <subcellularLocation>
        <location evidence="7">Cytoplasm</location>
    </subcellularLocation>
</comment>
<dbReference type="GO" id="GO:0003866">
    <property type="term" value="F:3-phosphoshikimate 1-carboxyvinyltransferase activity"/>
    <property type="evidence" value="ECO:0007669"/>
    <property type="project" value="UniProtKB-UniRule"/>
</dbReference>
<evidence type="ECO:0000313" key="10">
    <source>
        <dbReference type="Proteomes" id="UP000035301"/>
    </source>
</evidence>
<dbReference type="EC" id="2.5.1.19" evidence="7"/>
<feature type="binding site" evidence="7">
    <location>
        <position position="382"/>
    </location>
    <ligand>
        <name>phosphoenolpyruvate</name>
        <dbReference type="ChEBI" id="CHEBI:58702"/>
    </ligand>
</feature>
<dbReference type="PATRIC" id="fig|1550566.3.peg.2245"/>
<evidence type="ECO:0000259" key="8">
    <source>
        <dbReference type="Pfam" id="PF00275"/>
    </source>
</evidence>